<comment type="caution">
    <text evidence="2">The sequence shown here is derived from an EMBL/GenBank/DDBJ whole genome shotgun (WGS) entry which is preliminary data.</text>
</comment>
<gene>
    <name evidence="2" type="ORF">QBC36DRAFT_145960</name>
</gene>
<accession>A0AAN6W0N1</accession>
<reference evidence="2" key="1">
    <citation type="journal article" date="2023" name="Mol. Phylogenet. Evol.">
        <title>Genome-scale phylogeny and comparative genomics of the fungal order Sordariales.</title>
        <authorList>
            <person name="Hensen N."/>
            <person name="Bonometti L."/>
            <person name="Westerberg I."/>
            <person name="Brannstrom I.O."/>
            <person name="Guillou S."/>
            <person name="Cros-Aarteil S."/>
            <person name="Calhoun S."/>
            <person name="Haridas S."/>
            <person name="Kuo A."/>
            <person name="Mondo S."/>
            <person name="Pangilinan J."/>
            <person name="Riley R."/>
            <person name="LaButti K."/>
            <person name="Andreopoulos B."/>
            <person name="Lipzen A."/>
            <person name="Chen C."/>
            <person name="Yan M."/>
            <person name="Daum C."/>
            <person name="Ng V."/>
            <person name="Clum A."/>
            <person name="Steindorff A."/>
            <person name="Ohm R.A."/>
            <person name="Martin F."/>
            <person name="Silar P."/>
            <person name="Natvig D.O."/>
            <person name="Lalanne C."/>
            <person name="Gautier V."/>
            <person name="Ament-Velasquez S.L."/>
            <person name="Kruys A."/>
            <person name="Hutchinson M.I."/>
            <person name="Powell A.J."/>
            <person name="Barry K."/>
            <person name="Miller A.N."/>
            <person name="Grigoriev I.V."/>
            <person name="Debuchy R."/>
            <person name="Gladieux P."/>
            <person name="Hiltunen Thoren M."/>
            <person name="Johannesson H."/>
        </authorList>
    </citation>
    <scope>NUCLEOTIDE SEQUENCE</scope>
    <source>
        <strain evidence="2">CBS 892.96</strain>
    </source>
</reference>
<feature type="non-terminal residue" evidence="2">
    <location>
        <position position="1"/>
    </location>
</feature>
<proteinExistence type="predicted"/>
<dbReference type="Proteomes" id="UP001302321">
    <property type="component" value="Unassembled WGS sequence"/>
</dbReference>
<dbReference type="AlphaFoldDB" id="A0AAN6W0N1"/>
<feature type="non-terminal residue" evidence="2">
    <location>
        <position position="276"/>
    </location>
</feature>
<feature type="compositionally biased region" description="Gly residues" evidence="1">
    <location>
        <begin position="1"/>
        <end position="10"/>
    </location>
</feature>
<sequence length="276" mass="31821">QGQNGEGGQNQRGNQNNNNNNNNNKYDKHENNQNNYDNNNQNNNQGSYKGKNFDPNYHNQKGRNEQNSNRNNNNQNGQQNDNWKKRRNQYWQPISGTGPVDANEVLIMFEAHTIQIATLAQKYALMTSSTGGYKTPEDFVEKHKEQIHDCKLFYIQGKPQDPSVTPQMIAQKIEEFLEQHAAFIYQQYLVYIPQTWDPSWRLLDFLIHIRHTAAYAWQPVINIEGVPVSDSDQDIVMVDDSSEYTTLLCQLCKFAPLPYLTVIFGLVHPDAPGHSY</sequence>
<feature type="region of interest" description="Disordered" evidence="1">
    <location>
        <begin position="1"/>
        <end position="84"/>
    </location>
</feature>
<keyword evidence="3" id="KW-1185">Reference proteome</keyword>
<evidence type="ECO:0000313" key="2">
    <source>
        <dbReference type="EMBL" id="KAK4172197.1"/>
    </source>
</evidence>
<reference evidence="2" key="2">
    <citation type="submission" date="2023-05" db="EMBL/GenBank/DDBJ databases">
        <authorList>
            <consortium name="Lawrence Berkeley National Laboratory"/>
            <person name="Steindorff A."/>
            <person name="Hensen N."/>
            <person name="Bonometti L."/>
            <person name="Westerberg I."/>
            <person name="Brannstrom I.O."/>
            <person name="Guillou S."/>
            <person name="Cros-Aarteil S."/>
            <person name="Calhoun S."/>
            <person name="Haridas S."/>
            <person name="Kuo A."/>
            <person name="Mondo S."/>
            <person name="Pangilinan J."/>
            <person name="Riley R."/>
            <person name="Labutti K."/>
            <person name="Andreopoulos B."/>
            <person name="Lipzen A."/>
            <person name="Chen C."/>
            <person name="Yanf M."/>
            <person name="Daum C."/>
            <person name="Ng V."/>
            <person name="Clum A."/>
            <person name="Ohm R."/>
            <person name="Martin F."/>
            <person name="Silar P."/>
            <person name="Natvig D."/>
            <person name="Lalanne C."/>
            <person name="Gautier V."/>
            <person name="Ament-Velasquez S.L."/>
            <person name="Kruys A."/>
            <person name="Hutchinson M.I."/>
            <person name="Powell A.J."/>
            <person name="Barry K."/>
            <person name="Miller A.N."/>
            <person name="Grigoriev I.V."/>
            <person name="Debuchy R."/>
            <person name="Gladieux P."/>
            <person name="Thoren M.H."/>
            <person name="Johannesson H."/>
        </authorList>
    </citation>
    <scope>NUCLEOTIDE SEQUENCE</scope>
    <source>
        <strain evidence="2">CBS 892.96</strain>
    </source>
</reference>
<name>A0AAN6W0N1_9PEZI</name>
<dbReference type="EMBL" id="MU866454">
    <property type="protein sequence ID" value="KAK4172197.1"/>
    <property type="molecule type" value="Genomic_DNA"/>
</dbReference>
<protein>
    <submittedName>
        <fullName evidence="2">Uncharacterized protein</fullName>
    </submittedName>
</protein>
<feature type="compositionally biased region" description="Low complexity" evidence="1">
    <location>
        <begin position="65"/>
        <end position="81"/>
    </location>
</feature>
<evidence type="ECO:0000313" key="3">
    <source>
        <dbReference type="Proteomes" id="UP001302321"/>
    </source>
</evidence>
<organism evidence="2 3">
    <name type="scientific">Triangularia setosa</name>
    <dbReference type="NCBI Taxonomy" id="2587417"/>
    <lineage>
        <taxon>Eukaryota</taxon>
        <taxon>Fungi</taxon>
        <taxon>Dikarya</taxon>
        <taxon>Ascomycota</taxon>
        <taxon>Pezizomycotina</taxon>
        <taxon>Sordariomycetes</taxon>
        <taxon>Sordariomycetidae</taxon>
        <taxon>Sordariales</taxon>
        <taxon>Podosporaceae</taxon>
        <taxon>Triangularia</taxon>
    </lineage>
</organism>
<evidence type="ECO:0000256" key="1">
    <source>
        <dbReference type="SAM" id="MobiDB-lite"/>
    </source>
</evidence>
<feature type="compositionally biased region" description="Low complexity" evidence="1">
    <location>
        <begin position="32"/>
        <end position="45"/>
    </location>
</feature>
<feature type="compositionally biased region" description="Low complexity" evidence="1">
    <location>
        <begin position="11"/>
        <end position="24"/>
    </location>
</feature>